<reference evidence="1 2" key="1">
    <citation type="journal article" date="2019" name="Int. J. Syst. Evol. Microbiol.">
        <title>The Global Catalogue of Microorganisms (GCM) 10K type strain sequencing project: providing services to taxonomists for standard genome sequencing and annotation.</title>
        <authorList>
            <consortium name="The Broad Institute Genomics Platform"/>
            <consortium name="The Broad Institute Genome Sequencing Center for Infectious Disease"/>
            <person name="Wu L."/>
            <person name="Ma J."/>
        </authorList>
    </citation>
    <scope>NUCLEOTIDE SEQUENCE [LARGE SCALE GENOMIC DNA]</scope>
    <source>
        <strain evidence="1 2">GX26</strain>
    </source>
</reference>
<accession>A0ABD5VLH4</accession>
<comment type="caution">
    <text evidence="1">The sequence shown here is derived from an EMBL/GenBank/DDBJ whole genome shotgun (WGS) entry which is preliminary data.</text>
</comment>
<dbReference type="EMBL" id="JBHSXN010000003">
    <property type="protein sequence ID" value="MFC6954618.1"/>
    <property type="molecule type" value="Genomic_DNA"/>
</dbReference>
<organism evidence="1 2">
    <name type="scientific">Halorubellus litoreus</name>
    <dbReference type="NCBI Taxonomy" id="755308"/>
    <lineage>
        <taxon>Archaea</taxon>
        <taxon>Methanobacteriati</taxon>
        <taxon>Methanobacteriota</taxon>
        <taxon>Stenosarchaea group</taxon>
        <taxon>Halobacteria</taxon>
        <taxon>Halobacteriales</taxon>
        <taxon>Halorubellaceae</taxon>
        <taxon>Halorubellus</taxon>
    </lineage>
</organism>
<dbReference type="AlphaFoldDB" id="A0ABD5VLH4"/>
<dbReference type="Proteomes" id="UP001596395">
    <property type="component" value="Unassembled WGS sequence"/>
</dbReference>
<sequence length="78" mass="8935">MADTKRGREKKGLRDAREAELRVLKADVDALRDDEDVEFYDEDDVDDEDVLPYLVDDTRDASTIAADRTGTFDLPRDE</sequence>
<proteinExistence type="predicted"/>
<dbReference type="RefSeq" id="WP_336351556.1">
    <property type="nucleotide sequence ID" value="NZ_JAZAQL010000003.1"/>
</dbReference>
<evidence type="ECO:0000313" key="1">
    <source>
        <dbReference type="EMBL" id="MFC6954618.1"/>
    </source>
</evidence>
<protein>
    <submittedName>
        <fullName evidence="1">Uncharacterized protein</fullName>
    </submittedName>
</protein>
<gene>
    <name evidence="1" type="ORF">ACFQGB_17270</name>
</gene>
<name>A0ABD5VLH4_9EURY</name>
<keyword evidence="2" id="KW-1185">Reference proteome</keyword>
<evidence type="ECO:0000313" key="2">
    <source>
        <dbReference type="Proteomes" id="UP001596395"/>
    </source>
</evidence>
<dbReference type="InterPro" id="IPR058858">
    <property type="entry name" value="HacaP"/>
</dbReference>
<dbReference type="Pfam" id="PF26396">
    <property type="entry name" value="HacaP"/>
    <property type="match status" value="1"/>
</dbReference>